<dbReference type="SUPFAM" id="SSF52540">
    <property type="entry name" value="P-loop containing nucleoside triphosphate hydrolases"/>
    <property type="match status" value="1"/>
</dbReference>
<evidence type="ECO:0000256" key="2">
    <source>
        <dbReference type="ARBA" id="ARBA00022705"/>
    </source>
</evidence>
<keyword evidence="12" id="KW-1185">Reference proteome</keyword>
<dbReference type="PANTHER" id="PTHR32182:SF0">
    <property type="entry name" value="DNA REPLICATION AND REPAIR PROTEIN RECF"/>
    <property type="match status" value="1"/>
</dbReference>
<evidence type="ECO:0000256" key="4">
    <source>
        <dbReference type="ARBA" id="ARBA00022763"/>
    </source>
</evidence>
<dbReference type="Gene3D" id="3.40.50.300">
    <property type="entry name" value="P-loop containing nucleotide triphosphate hydrolases"/>
    <property type="match status" value="1"/>
</dbReference>
<evidence type="ECO:0000313" key="11">
    <source>
        <dbReference type="EMBL" id="KJE76439.1"/>
    </source>
</evidence>
<keyword evidence="2 9" id="KW-0235">DNA replication</keyword>
<proteinExistence type="inferred from homology"/>
<comment type="caution">
    <text evidence="11">The sequence shown here is derived from an EMBL/GenBank/DDBJ whole genome shotgun (WGS) entry which is preliminary data.</text>
</comment>
<dbReference type="InterPro" id="IPR001238">
    <property type="entry name" value="DNA-binding_RecF"/>
</dbReference>
<dbReference type="Proteomes" id="UP000032336">
    <property type="component" value="Unassembled WGS sequence"/>
</dbReference>
<reference evidence="11 12" key="1">
    <citation type="submission" date="2015-01" db="EMBL/GenBank/DDBJ databases">
        <title>Draft genome of the acidophilic iron oxidizer Ferrimicrobium acidiphilum strain T23.</title>
        <authorList>
            <person name="Poehlein A."/>
            <person name="Eisen S."/>
            <person name="Schloemann M."/>
            <person name="Johnson B.D."/>
            <person name="Daniel R."/>
            <person name="Muehling M."/>
        </authorList>
    </citation>
    <scope>NUCLEOTIDE SEQUENCE [LARGE SCALE GENOMIC DNA]</scope>
    <source>
        <strain evidence="11 12">T23</strain>
    </source>
</reference>
<comment type="similarity">
    <text evidence="9">Belongs to the RecF family.</text>
</comment>
<dbReference type="NCBIfam" id="TIGR00611">
    <property type="entry name" value="recf"/>
    <property type="match status" value="1"/>
</dbReference>
<dbReference type="GeneID" id="78372946"/>
<keyword evidence="4 9" id="KW-0227">DNA damage</keyword>
<dbReference type="GO" id="GO:0006260">
    <property type="term" value="P:DNA replication"/>
    <property type="evidence" value="ECO:0007669"/>
    <property type="project" value="UniProtKB-UniRule"/>
</dbReference>
<evidence type="ECO:0000256" key="9">
    <source>
        <dbReference type="HAMAP-Rule" id="MF_00365"/>
    </source>
</evidence>
<keyword evidence="6 9" id="KW-0238">DNA-binding</keyword>
<dbReference type="PANTHER" id="PTHR32182">
    <property type="entry name" value="DNA REPLICATION AND REPAIR PROTEIN RECF"/>
    <property type="match status" value="1"/>
</dbReference>
<dbReference type="GO" id="GO:0009432">
    <property type="term" value="P:SOS response"/>
    <property type="evidence" value="ECO:0007669"/>
    <property type="project" value="UniProtKB-UniRule"/>
</dbReference>
<evidence type="ECO:0000259" key="10">
    <source>
        <dbReference type="Pfam" id="PF02463"/>
    </source>
</evidence>
<dbReference type="HAMAP" id="MF_00365">
    <property type="entry name" value="RecF"/>
    <property type="match status" value="1"/>
</dbReference>
<dbReference type="GO" id="GO:0005524">
    <property type="term" value="F:ATP binding"/>
    <property type="evidence" value="ECO:0007669"/>
    <property type="project" value="UniProtKB-UniRule"/>
</dbReference>
<dbReference type="AlphaFoldDB" id="A0A0D8FU04"/>
<dbReference type="OrthoDB" id="9803889at2"/>
<accession>A0A0D8FU04</accession>
<gene>
    <name evidence="9 11" type="primary">recF</name>
    <name evidence="11" type="ORF">FEAC_18010</name>
</gene>
<evidence type="ECO:0000313" key="12">
    <source>
        <dbReference type="Proteomes" id="UP000032336"/>
    </source>
</evidence>
<comment type="subcellular location">
    <subcellularLocation>
        <location evidence="9">Cytoplasm</location>
    </subcellularLocation>
</comment>
<comment type="function">
    <text evidence="8 9">The RecF protein is involved in DNA metabolism; it is required for DNA replication and normal SOS inducibility. RecF binds preferentially to single-stranded, linear DNA. It also seems to bind ATP.</text>
</comment>
<sequence>MEVLAARVDHFRNITSAELNFQRRNLLVGPNGAGKTSCAEAIAVALNGHSFRTSEVQMLVQRGSEYWRTEATISLTDRIPHRIVMSGSHRQRERVQLDERNVRVAQLGARFPVVIFVPEDRDLVVGQPSVRREYLDGILGRSDPGIQRILSRATKILKQRQNLIRSGRPDKVSLDIFDSELAKASIAVAVAREHLLGYLQIAVEQFNQRISGTSEAVSLRYVRSWNEDPLEDLIQARVDDIRKGTTSIGFHRDDFIIELNGMPAKLTASQGQVRSLAVALRIGSAGVLERKLGEAPILILDDVFAEFDRERAMRLIDLVDRYQTFATNTERVASLDGWSVFEVNGGVVVPT</sequence>
<evidence type="ECO:0000256" key="7">
    <source>
        <dbReference type="ARBA" id="ARBA00023204"/>
    </source>
</evidence>
<evidence type="ECO:0000256" key="3">
    <source>
        <dbReference type="ARBA" id="ARBA00022741"/>
    </source>
</evidence>
<dbReference type="STRING" id="1121877.FEAC_18010"/>
<evidence type="ECO:0000256" key="6">
    <source>
        <dbReference type="ARBA" id="ARBA00023125"/>
    </source>
</evidence>
<dbReference type="Gene3D" id="1.20.1050.90">
    <property type="entry name" value="RecF/RecN/SMC, N-terminal domain"/>
    <property type="match status" value="1"/>
</dbReference>
<organism evidence="11 12">
    <name type="scientific">Ferrimicrobium acidiphilum DSM 19497</name>
    <dbReference type="NCBI Taxonomy" id="1121877"/>
    <lineage>
        <taxon>Bacteria</taxon>
        <taxon>Bacillati</taxon>
        <taxon>Actinomycetota</taxon>
        <taxon>Acidimicrobiia</taxon>
        <taxon>Acidimicrobiales</taxon>
        <taxon>Acidimicrobiaceae</taxon>
        <taxon>Ferrimicrobium</taxon>
    </lineage>
</organism>
<keyword evidence="9" id="KW-0742">SOS response</keyword>
<keyword evidence="7 9" id="KW-0234">DNA repair</keyword>
<dbReference type="InterPro" id="IPR027417">
    <property type="entry name" value="P-loop_NTPase"/>
</dbReference>
<evidence type="ECO:0000256" key="1">
    <source>
        <dbReference type="ARBA" id="ARBA00022490"/>
    </source>
</evidence>
<feature type="binding site" evidence="9">
    <location>
        <begin position="29"/>
        <end position="36"/>
    </location>
    <ligand>
        <name>ATP</name>
        <dbReference type="ChEBI" id="CHEBI:30616"/>
    </ligand>
</feature>
<dbReference type="GO" id="GO:0005737">
    <property type="term" value="C:cytoplasm"/>
    <property type="evidence" value="ECO:0007669"/>
    <property type="project" value="UniProtKB-SubCell"/>
</dbReference>
<dbReference type="GO" id="GO:0000731">
    <property type="term" value="P:DNA synthesis involved in DNA repair"/>
    <property type="evidence" value="ECO:0007669"/>
    <property type="project" value="TreeGrafter"/>
</dbReference>
<dbReference type="GO" id="GO:0003697">
    <property type="term" value="F:single-stranded DNA binding"/>
    <property type="evidence" value="ECO:0007669"/>
    <property type="project" value="UniProtKB-UniRule"/>
</dbReference>
<keyword evidence="1 9" id="KW-0963">Cytoplasm</keyword>
<evidence type="ECO:0000256" key="8">
    <source>
        <dbReference type="ARBA" id="ARBA00025401"/>
    </source>
</evidence>
<dbReference type="InterPro" id="IPR003395">
    <property type="entry name" value="RecF/RecN/SMC_N"/>
</dbReference>
<name>A0A0D8FU04_9ACTN</name>
<dbReference type="GO" id="GO:0006302">
    <property type="term" value="P:double-strand break repair"/>
    <property type="evidence" value="ECO:0007669"/>
    <property type="project" value="TreeGrafter"/>
</dbReference>
<dbReference type="Pfam" id="PF02463">
    <property type="entry name" value="SMC_N"/>
    <property type="match status" value="1"/>
</dbReference>
<keyword evidence="5 9" id="KW-0067">ATP-binding</keyword>
<keyword evidence="3 9" id="KW-0547">Nucleotide-binding</keyword>
<evidence type="ECO:0000256" key="5">
    <source>
        <dbReference type="ARBA" id="ARBA00022840"/>
    </source>
</evidence>
<dbReference type="EMBL" id="JXUW01000016">
    <property type="protein sequence ID" value="KJE76439.1"/>
    <property type="molecule type" value="Genomic_DNA"/>
</dbReference>
<dbReference type="RefSeq" id="WP_035389897.1">
    <property type="nucleotide sequence ID" value="NZ_JQKF01000017.1"/>
</dbReference>
<feature type="domain" description="RecF/RecN/SMC N-terminal" evidence="10">
    <location>
        <begin position="7"/>
        <end position="323"/>
    </location>
</feature>
<protein>
    <recommendedName>
        <fullName evidence="9">DNA replication and repair protein RecF</fullName>
    </recommendedName>
</protein>
<dbReference type="eggNOG" id="COG1195">
    <property type="taxonomic scope" value="Bacteria"/>
</dbReference>
<dbReference type="InterPro" id="IPR042174">
    <property type="entry name" value="RecF_2"/>
</dbReference>